<dbReference type="GeneID" id="105900345"/>
<dbReference type="PANTHER" id="PTHR24333:SF16">
    <property type="entry name" value="BRAIN-SPECIFIC HOMEOBOX"/>
    <property type="match status" value="1"/>
</dbReference>
<dbReference type="CTD" id="390259"/>
<keyword evidence="3" id="KW-0805">Transcription regulation</keyword>
<evidence type="ECO:0000313" key="14">
    <source>
        <dbReference type="Proteomes" id="UP000515152"/>
    </source>
</evidence>
<evidence type="ECO:0000256" key="11">
    <source>
        <dbReference type="RuleBase" id="RU000682"/>
    </source>
</evidence>
<evidence type="ECO:0000256" key="12">
    <source>
        <dbReference type="SAM" id="MobiDB-lite"/>
    </source>
</evidence>
<keyword evidence="8 10" id="KW-0539">Nucleus</keyword>
<sequence length="220" mass="25730">MNLNYTSAVPQRSTSFFIEDILLHKPKPLREVFHSPFPNTFASRMPLLDYGYPLMPTPILAPHPHHPLHKPEHHPYFFTSGMQMPALFQHHPELPGKHCRRRKARTVFSDSQLSGLEKRFEVQRYLSTPERVELATALSLSETQVKTWFQNRRMKHKKQLRKTQDDQKNSSELENSCESEMNEKCTDDIKNGMSPDTYILDENEDDVDIEDEMCSPEHLL</sequence>
<gene>
    <name evidence="15" type="primary">bsx</name>
</gene>
<feature type="region of interest" description="Disordered" evidence="12">
    <location>
        <begin position="153"/>
        <end position="208"/>
    </location>
</feature>
<evidence type="ECO:0000259" key="13">
    <source>
        <dbReference type="PROSITE" id="PS50071"/>
    </source>
</evidence>
<keyword evidence="4 10" id="KW-0238">DNA-binding</keyword>
<dbReference type="RefSeq" id="XP_012683084.1">
    <property type="nucleotide sequence ID" value="XM_012827630.2"/>
</dbReference>
<proteinExistence type="inferred from homology"/>
<dbReference type="FunFam" id="1.10.10.60:FF:000173">
    <property type="entry name" value="brain-specific homeobox protein homolog"/>
    <property type="match status" value="1"/>
</dbReference>
<evidence type="ECO:0000256" key="9">
    <source>
        <dbReference type="ARBA" id="ARBA00073831"/>
    </source>
</evidence>
<dbReference type="PRINTS" id="PR00024">
    <property type="entry name" value="HOMEOBOX"/>
</dbReference>
<accession>A0A6P3VWF6</accession>
<dbReference type="KEGG" id="char:105900345"/>
<evidence type="ECO:0000256" key="8">
    <source>
        <dbReference type="ARBA" id="ARBA00023242"/>
    </source>
</evidence>
<reference evidence="15" key="1">
    <citation type="submission" date="2025-08" db="UniProtKB">
        <authorList>
            <consortium name="RefSeq"/>
        </authorList>
    </citation>
    <scope>IDENTIFICATION</scope>
</reference>
<dbReference type="SMART" id="SM00389">
    <property type="entry name" value="HOX"/>
    <property type="match status" value="1"/>
</dbReference>
<keyword evidence="5 10" id="KW-0371">Homeobox</keyword>
<feature type="DNA-binding region" description="Homeobox" evidence="10">
    <location>
        <begin position="101"/>
        <end position="160"/>
    </location>
</feature>
<dbReference type="InterPro" id="IPR001356">
    <property type="entry name" value="HD"/>
</dbReference>
<evidence type="ECO:0000256" key="6">
    <source>
        <dbReference type="ARBA" id="ARBA00023159"/>
    </source>
</evidence>
<dbReference type="Gene3D" id="1.10.10.60">
    <property type="entry name" value="Homeodomain-like"/>
    <property type="match status" value="1"/>
</dbReference>
<evidence type="ECO:0000256" key="3">
    <source>
        <dbReference type="ARBA" id="ARBA00023015"/>
    </source>
</evidence>
<dbReference type="GO" id="GO:0000981">
    <property type="term" value="F:DNA-binding transcription factor activity, RNA polymerase II-specific"/>
    <property type="evidence" value="ECO:0007669"/>
    <property type="project" value="InterPro"/>
</dbReference>
<dbReference type="GO" id="GO:0005634">
    <property type="term" value="C:nucleus"/>
    <property type="evidence" value="ECO:0007669"/>
    <property type="project" value="UniProtKB-SubCell"/>
</dbReference>
<evidence type="ECO:0000256" key="1">
    <source>
        <dbReference type="ARBA" id="ARBA00004123"/>
    </source>
</evidence>
<evidence type="ECO:0000256" key="10">
    <source>
        <dbReference type="PROSITE-ProRule" id="PRU00108"/>
    </source>
</evidence>
<dbReference type="PANTHER" id="PTHR24333">
    <property type="entry name" value="HOMEO BOX HB9 LIKE A-RELATED"/>
    <property type="match status" value="1"/>
</dbReference>
<dbReference type="Pfam" id="PF00046">
    <property type="entry name" value="Homeodomain"/>
    <property type="match status" value="1"/>
</dbReference>
<comment type="similarity">
    <text evidence="2">Belongs to the distal-less homeobox family.</text>
</comment>
<feature type="domain" description="Homeobox" evidence="13">
    <location>
        <begin position="99"/>
        <end position="159"/>
    </location>
</feature>
<dbReference type="GO" id="GO:0003677">
    <property type="term" value="F:DNA binding"/>
    <property type="evidence" value="ECO:0007669"/>
    <property type="project" value="UniProtKB-UniRule"/>
</dbReference>
<dbReference type="AlphaFoldDB" id="A0A6P3VWF6"/>
<keyword evidence="6" id="KW-0010">Activator</keyword>
<evidence type="ECO:0000313" key="15">
    <source>
        <dbReference type="RefSeq" id="XP_012683084.1"/>
    </source>
</evidence>
<feature type="compositionally biased region" description="Acidic residues" evidence="12">
    <location>
        <begin position="199"/>
        <end position="208"/>
    </location>
</feature>
<dbReference type="InterPro" id="IPR050848">
    <property type="entry name" value="Homeobox_TF"/>
</dbReference>
<evidence type="ECO:0000256" key="5">
    <source>
        <dbReference type="ARBA" id="ARBA00023155"/>
    </source>
</evidence>
<feature type="compositionally biased region" description="Basic and acidic residues" evidence="12">
    <location>
        <begin position="181"/>
        <end position="190"/>
    </location>
</feature>
<evidence type="ECO:0000256" key="2">
    <source>
        <dbReference type="ARBA" id="ARBA00007916"/>
    </source>
</evidence>
<evidence type="ECO:0000256" key="7">
    <source>
        <dbReference type="ARBA" id="ARBA00023163"/>
    </source>
</evidence>
<dbReference type="Proteomes" id="UP000515152">
    <property type="component" value="Chromosome 8"/>
</dbReference>
<comment type="subcellular location">
    <subcellularLocation>
        <location evidence="1 10 11">Nucleus</location>
    </subcellularLocation>
</comment>
<dbReference type="InterPro" id="IPR009057">
    <property type="entry name" value="Homeodomain-like_sf"/>
</dbReference>
<feature type="compositionally biased region" description="Basic and acidic residues" evidence="12">
    <location>
        <begin position="162"/>
        <end position="171"/>
    </location>
</feature>
<dbReference type="PROSITE" id="PS50071">
    <property type="entry name" value="HOMEOBOX_2"/>
    <property type="match status" value="1"/>
</dbReference>
<name>A0A6P3VWF6_CLUHA</name>
<keyword evidence="7" id="KW-0804">Transcription</keyword>
<dbReference type="OrthoDB" id="6159439at2759"/>
<keyword evidence="14" id="KW-1185">Reference proteome</keyword>
<dbReference type="InterPro" id="IPR020479">
    <property type="entry name" value="HD_metazoa"/>
</dbReference>
<dbReference type="PROSITE" id="PS00027">
    <property type="entry name" value="HOMEOBOX_1"/>
    <property type="match status" value="1"/>
</dbReference>
<organism evidence="14 15">
    <name type="scientific">Clupea harengus</name>
    <name type="common">Atlantic herring</name>
    <dbReference type="NCBI Taxonomy" id="7950"/>
    <lineage>
        <taxon>Eukaryota</taxon>
        <taxon>Metazoa</taxon>
        <taxon>Chordata</taxon>
        <taxon>Craniata</taxon>
        <taxon>Vertebrata</taxon>
        <taxon>Euteleostomi</taxon>
        <taxon>Actinopterygii</taxon>
        <taxon>Neopterygii</taxon>
        <taxon>Teleostei</taxon>
        <taxon>Clupei</taxon>
        <taxon>Clupeiformes</taxon>
        <taxon>Clupeoidei</taxon>
        <taxon>Clupeidae</taxon>
        <taxon>Clupea</taxon>
    </lineage>
</organism>
<evidence type="ECO:0000256" key="4">
    <source>
        <dbReference type="ARBA" id="ARBA00023125"/>
    </source>
</evidence>
<dbReference type="InterPro" id="IPR017970">
    <property type="entry name" value="Homeobox_CS"/>
</dbReference>
<protein>
    <recommendedName>
        <fullName evidence="9">Brain-specific homeobox protein homolog</fullName>
    </recommendedName>
</protein>
<dbReference type="SUPFAM" id="SSF46689">
    <property type="entry name" value="Homeodomain-like"/>
    <property type="match status" value="1"/>
</dbReference>
<dbReference type="GO" id="GO:0021982">
    <property type="term" value="P:pineal gland development"/>
    <property type="evidence" value="ECO:0007669"/>
    <property type="project" value="Ensembl"/>
</dbReference>
<dbReference type="CDD" id="cd00086">
    <property type="entry name" value="homeodomain"/>
    <property type="match status" value="1"/>
</dbReference>